<comment type="caution">
    <text evidence="2">The sequence shown here is derived from an EMBL/GenBank/DDBJ whole genome shotgun (WGS) entry which is preliminary data.</text>
</comment>
<sequence length="291" mass="32360">MYSPDQWEIIAEVNSVACITIVSLIFGRKVASIDGPIHYVRGLLLVLYGLSWAFNLIACMLTSTNNGNYISCVLTHYNCAIIYTASKIVLYLYFIEKIHIISVPKMSRFKSGMYLMNLGLLLPNIAIIILQIVFRIDIVAESFPFHCTVGMKLPASVVSLSYDVVLSVLYIGVFVKYYCFPNTAQQTAHQSSSLHMMAKRNIIAASVSLVTSCANYIVLISLNGFERGLVASSSAALSVTIICIVLHWVTTHPAEIQLNERALQRVNGDKPVKLEIKQHQEVVILTELNRV</sequence>
<dbReference type="Proteomes" id="UP000603453">
    <property type="component" value="Unassembled WGS sequence"/>
</dbReference>
<keyword evidence="1" id="KW-0812">Transmembrane</keyword>
<feature type="transmembrane region" description="Helical" evidence="1">
    <location>
        <begin position="6"/>
        <end position="27"/>
    </location>
</feature>
<feature type="transmembrane region" description="Helical" evidence="1">
    <location>
        <begin position="228"/>
        <end position="249"/>
    </location>
</feature>
<feature type="transmembrane region" description="Helical" evidence="1">
    <location>
        <begin position="114"/>
        <end position="134"/>
    </location>
</feature>
<evidence type="ECO:0000313" key="3">
    <source>
        <dbReference type="Proteomes" id="UP000603453"/>
    </source>
</evidence>
<dbReference type="OrthoDB" id="3210850at2759"/>
<accession>A0A8H7RKL6</accession>
<feature type="transmembrane region" description="Helical" evidence="1">
    <location>
        <begin position="75"/>
        <end position="94"/>
    </location>
</feature>
<keyword evidence="1" id="KW-0472">Membrane</keyword>
<dbReference type="PANTHER" id="PTHR38848">
    <property type="entry name" value="G-PROTEIN COUPLED RECEPTORS FAMILY 3 PROFILE DOMAIN-CONTAINING PROTEIN"/>
    <property type="match status" value="1"/>
</dbReference>
<dbReference type="AlphaFoldDB" id="A0A8H7RKL6"/>
<keyword evidence="1" id="KW-1133">Transmembrane helix</keyword>
<dbReference type="PANTHER" id="PTHR38848:SF3">
    <property type="entry name" value="G-PROTEIN COUPLED RECEPTORS FAMILY 3 PROFILE DOMAIN-CONTAINING PROTEIN"/>
    <property type="match status" value="1"/>
</dbReference>
<feature type="transmembrane region" description="Helical" evidence="1">
    <location>
        <begin position="160"/>
        <end position="180"/>
    </location>
</feature>
<dbReference type="EMBL" id="JAEPRD010000006">
    <property type="protein sequence ID" value="KAG2212275.1"/>
    <property type="molecule type" value="Genomic_DNA"/>
</dbReference>
<protein>
    <submittedName>
        <fullName evidence="2">Uncharacterized protein</fullName>
    </submittedName>
</protein>
<feature type="transmembrane region" description="Helical" evidence="1">
    <location>
        <begin position="39"/>
        <end position="63"/>
    </location>
</feature>
<evidence type="ECO:0000256" key="1">
    <source>
        <dbReference type="SAM" id="Phobius"/>
    </source>
</evidence>
<organism evidence="2 3">
    <name type="scientific">Mucor saturninus</name>
    <dbReference type="NCBI Taxonomy" id="64648"/>
    <lineage>
        <taxon>Eukaryota</taxon>
        <taxon>Fungi</taxon>
        <taxon>Fungi incertae sedis</taxon>
        <taxon>Mucoromycota</taxon>
        <taxon>Mucoromycotina</taxon>
        <taxon>Mucoromycetes</taxon>
        <taxon>Mucorales</taxon>
        <taxon>Mucorineae</taxon>
        <taxon>Mucoraceae</taxon>
        <taxon>Mucor</taxon>
    </lineage>
</organism>
<name>A0A8H7RKL6_9FUNG</name>
<gene>
    <name evidence="2" type="ORF">INT47_001634</name>
</gene>
<proteinExistence type="predicted"/>
<reference evidence="2" key="1">
    <citation type="submission" date="2020-12" db="EMBL/GenBank/DDBJ databases">
        <title>Metabolic potential, ecology and presence of endohyphal bacteria is reflected in genomic diversity of Mucoromycotina.</title>
        <authorList>
            <person name="Muszewska A."/>
            <person name="Okrasinska A."/>
            <person name="Steczkiewicz K."/>
            <person name="Drgas O."/>
            <person name="Orlowska M."/>
            <person name="Perlinska-Lenart U."/>
            <person name="Aleksandrzak-Piekarczyk T."/>
            <person name="Szatraj K."/>
            <person name="Zielenkiewicz U."/>
            <person name="Pilsyk S."/>
            <person name="Malc E."/>
            <person name="Mieczkowski P."/>
            <person name="Kruszewska J.S."/>
            <person name="Biernat P."/>
            <person name="Pawlowska J."/>
        </authorList>
    </citation>
    <scope>NUCLEOTIDE SEQUENCE</scope>
    <source>
        <strain evidence="2">WA0000017839</strain>
    </source>
</reference>
<evidence type="ECO:0000313" key="2">
    <source>
        <dbReference type="EMBL" id="KAG2212275.1"/>
    </source>
</evidence>
<keyword evidence="3" id="KW-1185">Reference proteome</keyword>
<feature type="transmembrane region" description="Helical" evidence="1">
    <location>
        <begin position="201"/>
        <end position="222"/>
    </location>
</feature>